<proteinExistence type="inferred from homology"/>
<dbReference type="AlphaFoldDB" id="A0A9C7Q109"/>
<accession>A0A9C7Q109</accession>
<dbReference type="InterPro" id="IPR029063">
    <property type="entry name" value="SAM-dependent_MTases_sf"/>
</dbReference>
<comment type="caution">
    <text evidence="7">The sequence shown here is derived from an EMBL/GenBank/DDBJ whole genome shotgun (WGS) entry which is preliminary data.</text>
</comment>
<evidence type="ECO:0000256" key="4">
    <source>
        <dbReference type="ARBA" id="ARBA00022884"/>
    </source>
</evidence>
<dbReference type="EMBL" id="BQMJ01000048">
    <property type="protein sequence ID" value="GJQ13875.1"/>
    <property type="molecule type" value="Genomic_DNA"/>
</dbReference>
<dbReference type="PROSITE" id="PS50890">
    <property type="entry name" value="PUA"/>
    <property type="match status" value="1"/>
</dbReference>
<feature type="binding site" evidence="5">
    <location>
        <position position="291"/>
    </location>
    <ligand>
        <name>S-adenosyl-L-methionine</name>
        <dbReference type="ChEBI" id="CHEBI:59789"/>
    </ligand>
</feature>
<feature type="domain" description="SAM-dependent MTase RsmB/NOP-type" evidence="6">
    <location>
        <begin position="141"/>
        <end position="448"/>
    </location>
</feature>
<evidence type="ECO:0000259" key="6">
    <source>
        <dbReference type="PROSITE" id="PS51686"/>
    </source>
</evidence>
<reference evidence="7" key="2">
    <citation type="submission" date="2022-01" db="EMBL/GenBank/DDBJ databases">
        <authorList>
            <person name="Hirooka S."/>
            <person name="Miyagishima S.Y."/>
        </authorList>
    </citation>
    <scope>NUCLEOTIDE SEQUENCE</scope>
    <source>
        <strain evidence="7">NBRC 102759</strain>
    </source>
</reference>
<dbReference type="CDD" id="cd02440">
    <property type="entry name" value="AdoMet_MTases"/>
    <property type="match status" value="1"/>
</dbReference>
<keyword evidence="3 5" id="KW-0949">S-adenosyl-L-methionine</keyword>
<dbReference type="OrthoDB" id="260824at2759"/>
<dbReference type="PANTHER" id="PTHR22807:SF34">
    <property type="entry name" value="TRNA (CYTOSINE(72)-C(5))-METHYLTRANSFERASE NSUN6"/>
    <property type="match status" value="1"/>
</dbReference>
<evidence type="ECO:0000256" key="2">
    <source>
        <dbReference type="ARBA" id="ARBA00022679"/>
    </source>
</evidence>
<dbReference type="Gene3D" id="3.30.70.1170">
    <property type="entry name" value="Sun protein, domain 3"/>
    <property type="match status" value="1"/>
</dbReference>
<dbReference type="InterPro" id="IPR023267">
    <property type="entry name" value="RCMT"/>
</dbReference>
<evidence type="ECO:0000256" key="3">
    <source>
        <dbReference type="ARBA" id="ARBA00022691"/>
    </source>
</evidence>
<dbReference type="Proteomes" id="UP001061958">
    <property type="component" value="Unassembled WGS sequence"/>
</dbReference>
<evidence type="ECO:0000313" key="8">
    <source>
        <dbReference type="Proteomes" id="UP001061958"/>
    </source>
</evidence>
<feature type="binding site" evidence="5">
    <location>
        <position position="327"/>
    </location>
    <ligand>
        <name>S-adenosyl-L-methionine</name>
        <dbReference type="ChEBI" id="CHEBI:59789"/>
    </ligand>
</feature>
<feature type="binding site" evidence="5">
    <location>
        <position position="264"/>
    </location>
    <ligand>
        <name>S-adenosyl-L-methionine</name>
        <dbReference type="ChEBI" id="CHEBI:59789"/>
    </ligand>
</feature>
<organism evidence="7 8">
    <name type="scientific">Galdieria partita</name>
    <dbReference type="NCBI Taxonomy" id="83374"/>
    <lineage>
        <taxon>Eukaryota</taxon>
        <taxon>Rhodophyta</taxon>
        <taxon>Bangiophyceae</taxon>
        <taxon>Galdieriales</taxon>
        <taxon>Galdieriaceae</taxon>
        <taxon>Galdieria</taxon>
    </lineage>
</organism>
<comment type="caution">
    <text evidence="5">Lacks conserved residue(s) required for the propagation of feature annotation.</text>
</comment>
<dbReference type="InterPro" id="IPR001678">
    <property type="entry name" value="MeTrfase_RsmB-F_NOP2_dom"/>
</dbReference>
<keyword evidence="8" id="KW-1185">Reference proteome</keyword>
<dbReference type="GO" id="GO:0003723">
    <property type="term" value="F:RNA binding"/>
    <property type="evidence" value="ECO:0007669"/>
    <property type="project" value="UniProtKB-UniRule"/>
</dbReference>
<evidence type="ECO:0000256" key="5">
    <source>
        <dbReference type="PROSITE-ProRule" id="PRU01023"/>
    </source>
</evidence>
<dbReference type="Gene3D" id="3.40.50.150">
    <property type="entry name" value="Vaccinia Virus protein VP39"/>
    <property type="match status" value="1"/>
</dbReference>
<dbReference type="SUPFAM" id="SSF53335">
    <property type="entry name" value="S-adenosyl-L-methionine-dependent methyltransferases"/>
    <property type="match status" value="1"/>
</dbReference>
<dbReference type="PRINTS" id="PR02008">
    <property type="entry name" value="RCMTFAMILY"/>
</dbReference>
<dbReference type="GO" id="GO:0008173">
    <property type="term" value="F:RNA methyltransferase activity"/>
    <property type="evidence" value="ECO:0007669"/>
    <property type="project" value="InterPro"/>
</dbReference>
<dbReference type="PANTHER" id="PTHR22807">
    <property type="entry name" value="NOP2 YEAST -RELATED NOL1/NOP2/FMU SUN DOMAIN-CONTAINING"/>
    <property type="match status" value="1"/>
</dbReference>
<evidence type="ECO:0000256" key="1">
    <source>
        <dbReference type="ARBA" id="ARBA00022603"/>
    </source>
</evidence>
<feature type="active site" description="Nucleophile" evidence="5">
    <location>
        <position position="377"/>
    </location>
</feature>
<dbReference type="PROSITE" id="PS51686">
    <property type="entry name" value="SAM_MT_RSMB_NOP"/>
    <property type="match status" value="1"/>
</dbReference>
<dbReference type="Pfam" id="PF01189">
    <property type="entry name" value="Methyltr_RsmB-F"/>
    <property type="match status" value="1"/>
</dbReference>
<protein>
    <recommendedName>
        <fullName evidence="6">SAM-dependent MTase RsmB/NOP-type domain-containing protein</fullName>
    </recommendedName>
</protein>
<dbReference type="InterPro" id="IPR049560">
    <property type="entry name" value="MeTrfase_RsmB-F_NOP2_cat"/>
</dbReference>
<keyword evidence="4 5" id="KW-0694">RNA-binding</keyword>
<keyword evidence="2 5" id="KW-0808">Transferase</keyword>
<comment type="similarity">
    <text evidence="5">Belongs to the class I-like SAM-binding methyltransferase superfamily. RsmB/NOP family.</text>
</comment>
<name>A0A9C7Q109_9RHOD</name>
<reference evidence="7" key="1">
    <citation type="journal article" date="2022" name="Proc. Natl. Acad. Sci. U.S.A.">
        <title>Life cycle and functional genomics of the unicellular red alga Galdieria for elucidating algal and plant evolution and industrial use.</title>
        <authorList>
            <person name="Hirooka S."/>
            <person name="Itabashi T."/>
            <person name="Ichinose T.M."/>
            <person name="Onuma R."/>
            <person name="Fujiwara T."/>
            <person name="Yamashita S."/>
            <person name="Jong L.W."/>
            <person name="Tomita R."/>
            <person name="Iwane A.H."/>
            <person name="Miyagishima S.Y."/>
        </authorList>
    </citation>
    <scope>NUCLEOTIDE SEQUENCE</scope>
    <source>
        <strain evidence="7">NBRC 102759</strain>
    </source>
</reference>
<sequence>MYRMERKSDVLLKEDLENFFVDIYGKEKFYGLRKKLSVPPPTTVRVNTLKTTATQLCETLRELSLKQAKQRQVDEKELSKLKVEVHPKIKDLIQIDTLGPFVRKTQGLPAACVDSFCGESVFRGADIYAGGIVALETGAIVNQLVQVWMDPFGVVTRGSTQFDTVRLIYVGNGLLLQSRKEIFHSSCCKGLAIEVVEPVYFAPSLYNIVSQGIGILQNLPCTVVGHVMNPKPDERILDLCASPGGKTTHLATLMRNRGTLVALDRNWKKVKAIECLCRKWGIDIVYSYVVDATKFRTYIRDYSSEHDNNFYVEPPFIRESFDRVLVDPPCSAFGLRPKFQYSQSMEDLRSFSRFQKIFLLAGILLLKPGGTLVYSTCTLDPLENEENISYCLEHFPVELVEQPIYVGGKGCYGFGNLSQKDCEKLQRFDLLDEENDTCGFFCAKLIKIHSYR</sequence>
<evidence type="ECO:0000313" key="7">
    <source>
        <dbReference type="EMBL" id="GJQ13875.1"/>
    </source>
</evidence>
<gene>
    <name evidence="7" type="ORF">GpartN1_g5666.t1</name>
</gene>
<dbReference type="GO" id="GO:0001510">
    <property type="term" value="P:RNA methylation"/>
    <property type="evidence" value="ECO:0007669"/>
    <property type="project" value="InterPro"/>
</dbReference>
<keyword evidence="1 5" id="KW-0489">Methyltransferase</keyword>